<sequence length="465" mass="54934">MSKKKVYKKYRAIYLPKVIVDNLLLKLHLGLGDFNYKPEIFISILNDIITKNSIFNKKDSSLNLFSPLDSRYLKSRYGNAYVKHIDFLANNNIIWNDYYFKGKTTYYYLLELNKYIEEYYKLLSIHNIISKDVVTPNCFTIIEYNHSESTEIPKDYNSQKSRISTIWYEVKILITSKNKSYLTSSYNEDSSFINNATKHIKKMGSHFRKNFKIDAEKAIDFTTNEYYKNIDIANNNEEKIKAYNKYASRISSIKAIGGGKNLKSIYFKRNKTNRRIDTNLTNMSSDLRQFIIGYENMVYLDLKNSQPVLFNILLKDYLINATEDLKKEIEQYFNLTINGNWYEHLQELYGIARKESKDLWMKIAYSKNKSYKEDKKVFKEVYPNIYKIISSQKTKNYAEFAIKLQQIESDIFINKICRKLVEKEVTPFTIHDALIVRKEDKKITLEIMESVFRDVLGVVPVISEE</sequence>
<dbReference type="Proteomes" id="UP000093186">
    <property type="component" value="Unassembled WGS sequence"/>
</dbReference>
<dbReference type="AlphaFoldDB" id="A0A1B9XXI2"/>
<dbReference type="OrthoDB" id="631303at2"/>
<dbReference type="EMBL" id="MAKX01000024">
    <property type="protein sequence ID" value="OCK42242.1"/>
    <property type="molecule type" value="Genomic_DNA"/>
</dbReference>
<gene>
    <name evidence="1" type="ORF">BA195_11500</name>
</gene>
<dbReference type="STRING" id="447689.BA195_11500"/>
<protein>
    <submittedName>
        <fullName evidence="1">Uncharacterized protein</fullName>
    </submittedName>
</protein>
<keyword evidence="2" id="KW-1185">Reference proteome</keyword>
<comment type="caution">
    <text evidence="1">The sequence shown here is derived from an EMBL/GenBank/DDBJ whole genome shotgun (WGS) entry which is preliminary data.</text>
</comment>
<proteinExistence type="predicted"/>
<evidence type="ECO:0000313" key="1">
    <source>
        <dbReference type="EMBL" id="OCK42242.1"/>
    </source>
</evidence>
<reference evidence="1 2" key="1">
    <citation type="submission" date="2016-06" db="EMBL/GenBank/DDBJ databases">
        <title>Draft Genome Sequence of Tenacibaculum soleae UCD-KL19.</title>
        <authorList>
            <person name="Eisen J.A."/>
            <person name="Coil D.A."/>
            <person name="Lujan K.M."/>
        </authorList>
    </citation>
    <scope>NUCLEOTIDE SEQUENCE [LARGE SCALE GENOMIC DNA]</scope>
    <source>
        <strain evidence="1 2">UCD-KL19</strain>
    </source>
</reference>
<name>A0A1B9XXI2_9FLAO</name>
<organism evidence="1 2">
    <name type="scientific">Tenacibaculum soleae</name>
    <dbReference type="NCBI Taxonomy" id="447689"/>
    <lineage>
        <taxon>Bacteria</taxon>
        <taxon>Pseudomonadati</taxon>
        <taxon>Bacteroidota</taxon>
        <taxon>Flavobacteriia</taxon>
        <taxon>Flavobacteriales</taxon>
        <taxon>Flavobacteriaceae</taxon>
        <taxon>Tenacibaculum</taxon>
    </lineage>
</organism>
<evidence type="ECO:0000313" key="2">
    <source>
        <dbReference type="Proteomes" id="UP000093186"/>
    </source>
</evidence>
<accession>A0A1B9XXI2</accession>
<dbReference type="RefSeq" id="WP_068705700.1">
    <property type="nucleotide sequence ID" value="NZ_MAKX01000024.1"/>
</dbReference>